<keyword evidence="2" id="KW-1185">Reference proteome</keyword>
<evidence type="ECO:0000313" key="2">
    <source>
        <dbReference type="Proteomes" id="UP001321492"/>
    </source>
</evidence>
<gene>
    <name evidence="1" type="ORF">QNA08_16875</name>
</gene>
<organism evidence="1 2">
    <name type="scientific">Chelatococcus albus</name>
    <dbReference type="NCBI Taxonomy" id="3047466"/>
    <lineage>
        <taxon>Bacteria</taxon>
        <taxon>Pseudomonadati</taxon>
        <taxon>Pseudomonadota</taxon>
        <taxon>Alphaproteobacteria</taxon>
        <taxon>Hyphomicrobiales</taxon>
        <taxon>Chelatococcaceae</taxon>
        <taxon>Chelatococcus</taxon>
    </lineage>
</organism>
<comment type="caution">
    <text evidence="1">The sequence shown here is derived from an EMBL/GenBank/DDBJ whole genome shotgun (WGS) entry which is preliminary data.</text>
</comment>
<dbReference type="PANTHER" id="PTHR28141:SF1">
    <property type="entry name" value="2',3'-CYCLIC-NUCLEOTIDE 3'-PHOSPHODIESTERASE"/>
    <property type="match status" value="1"/>
</dbReference>
<sequence length="182" mass="19250">MSKERDPEGGERHSVWLMPCRADETLLSTIVEELAAAFASPVFQPHLTLVEDMPASAGRLAGPIAEIASAAAAFPAPVTSISATDAFFRSLYAAFEPAGELLRLKEACMSRLAAGSAANFLPHVSLAYGPVAPSAKAAAQERLAGRLAGRPITFDRLCVVRSAQTIPIAEWRIATSHNLGPR</sequence>
<evidence type="ECO:0000313" key="1">
    <source>
        <dbReference type="EMBL" id="MDJ1159893.1"/>
    </source>
</evidence>
<name>A0ABT7AKK8_9HYPH</name>
<dbReference type="EMBL" id="JASJEV010000014">
    <property type="protein sequence ID" value="MDJ1159893.1"/>
    <property type="molecule type" value="Genomic_DNA"/>
</dbReference>
<accession>A0ABT7AKK8</accession>
<proteinExistence type="predicted"/>
<dbReference type="Proteomes" id="UP001321492">
    <property type="component" value="Unassembled WGS sequence"/>
</dbReference>
<dbReference type="PANTHER" id="PTHR28141">
    <property type="entry name" value="2',3'-CYCLIC-NUCLEOTIDE 3'-PHOSPHODIESTERASE"/>
    <property type="match status" value="1"/>
</dbReference>
<dbReference type="RefSeq" id="WP_283741892.1">
    <property type="nucleotide sequence ID" value="NZ_JASJEV010000014.1"/>
</dbReference>
<keyword evidence="1" id="KW-0436">Ligase</keyword>
<dbReference type="SUPFAM" id="SSF55144">
    <property type="entry name" value="LigT-like"/>
    <property type="match status" value="1"/>
</dbReference>
<dbReference type="InterPro" id="IPR012386">
    <property type="entry name" value="Cyclic-nucl_3Pdiesterase"/>
</dbReference>
<dbReference type="GO" id="GO:0016874">
    <property type="term" value="F:ligase activity"/>
    <property type="evidence" value="ECO:0007669"/>
    <property type="project" value="UniProtKB-KW"/>
</dbReference>
<dbReference type="Gene3D" id="3.90.1140.10">
    <property type="entry name" value="Cyclic phosphodiesterase"/>
    <property type="match status" value="1"/>
</dbReference>
<dbReference type="Pfam" id="PF13563">
    <property type="entry name" value="2_5_RNA_ligase2"/>
    <property type="match status" value="1"/>
</dbReference>
<reference evidence="1 2" key="1">
    <citation type="submission" date="2023-05" db="EMBL/GenBank/DDBJ databases">
        <title>Chelatococcus sp. nov., a moderately thermophilic bacterium isolated from hot spring microbial mat.</title>
        <authorList>
            <person name="Hu C.-J."/>
            <person name="Li W.-J."/>
        </authorList>
    </citation>
    <scope>NUCLEOTIDE SEQUENCE [LARGE SCALE GENOMIC DNA]</scope>
    <source>
        <strain evidence="1 2">SYSU G07232</strain>
    </source>
</reference>
<dbReference type="InterPro" id="IPR009097">
    <property type="entry name" value="Cyclic_Pdiesterase"/>
</dbReference>
<protein>
    <submittedName>
        <fullName evidence="1">2'-5' RNA ligase family protein</fullName>
    </submittedName>
</protein>